<evidence type="ECO:0000256" key="1">
    <source>
        <dbReference type="ARBA" id="ARBA00004496"/>
    </source>
</evidence>
<dbReference type="PANTHER" id="PTHR11579">
    <property type="entry name" value="PROTEIN-L-ISOASPARTATE O-METHYLTRANSFERASE"/>
    <property type="match status" value="1"/>
</dbReference>
<evidence type="ECO:0000313" key="9">
    <source>
        <dbReference type="Proteomes" id="UP000055136"/>
    </source>
</evidence>
<dbReference type="SUPFAM" id="SSF53335">
    <property type="entry name" value="S-adenosyl-L-methionine-dependent methyltransferases"/>
    <property type="match status" value="1"/>
</dbReference>
<dbReference type="Gene3D" id="3.40.50.150">
    <property type="entry name" value="Vaccinia Virus protein VP39"/>
    <property type="match status" value="1"/>
</dbReference>
<dbReference type="FunFam" id="3.40.50.150:FF:000010">
    <property type="entry name" value="Protein-L-isoaspartate O-methyltransferase"/>
    <property type="match status" value="1"/>
</dbReference>
<dbReference type="EMBL" id="CP013099">
    <property type="protein sequence ID" value="ALP54756.1"/>
    <property type="molecule type" value="Genomic_DNA"/>
</dbReference>
<dbReference type="NCBIfam" id="TIGR00080">
    <property type="entry name" value="pimt"/>
    <property type="match status" value="1"/>
</dbReference>
<comment type="function">
    <text evidence="7">Catalyzes the methyl esterification of L-isoaspartyl residues in peptides and proteins that result from spontaneous decomposition of normal L-aspartyl and L-asparaginyl residues. It plays a role in the repair and/or degradation of damaged proteins.</text>
</comment>
<evidence type="ECO:0000256" key="6">
    <source>
        <dbReference type="ARBA" id="ARBA00022691"/>
    </source>
</evidence>
<dbReference type="AlphaFoldDB" id="A0A0S2TI05"/>
<accession>A0A0S2TI05</accession>
<keyword evidence="9" id="KW-1185">Reference proteome</keyword>
<dbReference type="CDD" id="cd02440">
    <property type="entry name" value="AdoMet_MTases"/>
    <property type="match status" value="1"/>
</dbReference>
<comment type="catalytic activity">
    <reaction evidence="7">
        <text>[protein]-L-isoaspartate + S-adenosyl-L-methionine = [protein]-L-isoaspartate alpha-methyl ester + S-adenosyl-L-homocysteine</text>
        <dbReference type="Rhea" id="RHEA:12705"/>
        <dbReference type="Rhea" id="RHEA-COMP:12143"/>
        <dbReference type="Rhea" id="RHEA-COMP:12144"/>
        <dbReference type="ChEBI" id="CHEBI:57856"/>
        <dbReference type="ChEBI" id="CHEBI:59789"/>
        <dbReference type="ChEBI" id="CHEBI:90596"/>
        <dbReference type="ChEBI" id="CHEBI:90598"/>
        <dbReference type="EC" id="2.1.1.77"/>
    </reaction>
</comment>
<reference evidence="8" key="1">
    <citation type="submission" date="2015-10" db="EMBL/GenBank/DDBJ databases">
        <title>Description of Candidatus Tenderia electrophaga gen. nov, sp. nov., an Uncultivated Electroautotroph from a Biocathode Enrichment.</title>
        <authorList>
            <person name="Eddie B.J."/>
            <person name="Malanoski A.P."/>
            <person name="Wang Z."/>
            <person name="Hall R.J."/>
            <person name="Oh S.D."/>
            <person name="Heiner C."/>
            <person name="Lin B."/>
            <person name="Strycharz-Glaven S.M."/>
        </authorList>
    </citation>
    <scope>NUCLEOTIDE SEQUENCE [LARGE SCALE GENOMIC DNA]</scope>
    <source>
        <strain evidence="8">NRL1</strain>
    </source>
</reference>
<organism evidence="8 9">
    <name type="scientific">Candidatus Tenderia electrophaga</name>
    <dbReference type="NCBI Taxonomy" id="1748243"/>
    <lineage>
        <taxon>Bacteria</taxon>
        <taxon>Pseudomonadati</taxon>
        <taxon>Pseudomonadota</taxon>
        <taxon>Gammaproteobacteria</taxon>
        <taxon>Candidatus Tenderiales</taxon>
        <taxon>Candidatus Tenderiaceae</taxon>
        <taxon>Candidatus Tenderia</taxon>
    </lineage>
</organism>
<evidence type="ECO:0000256" key="2">
    <source>
        <dbReference type="ARBA" id="ARBA00005369"/>
    </source>
</evidence>
<dbReference type="GO" id="GO:0032259">
    <property type="term" value="P:methylation"/>
    <property type="evidence" value="ECO:0007669"/>
    <property type="project" value="UniProtKB-KW"/>
</dbReference>
<dbReference type="HAMAP" id="MF_00090">
    <property type="entry name" value="PIMT"/>
    <property type="match status" value="1"/>
</dbReference>
<dbReference type="PANTHER" id="PTHR11579:SF0">
    <property type="entry name" value="PROTEIN-L-ISOASPARTATE(D-ASPARTATE) O-METHYLTRANSFERASE"/>
    <property type="match status" value="1"/>
</dbReference>
<dbReference type="GO" id="GO:0030091">
    <property type="term" value="P:protein repair"/>
    <property type="evidence" value="ECO:0007669"/>
    <property type="project" value="UniProtKB-UniRule"/>
</dbReference>
<dbReference type="InterPro" id="IPR029063">
    <property type="entry name" value="SAM-dependent_MTases_sf"/>
</dbReference>
<evidence type="ECO:0000313" key="8">
    <source>
        <dbReference type="EMBL" id="ALP54756.1"/>
    </source>
</evidence>
<keyword evidence="6 7" id="KW-0949">S-adenosyl-L-methionine</keyword>
<comment type="similarity">
    <text evidence="2 7">Belongs to the methyltransferase superfamily. L-isoaspartyl/D-aspartyl protein methyltransferase family.</text>
</comment>
<dbReference type="InterPro" id="IPR000682">
    <property type="entry name" value="PCMT"/>
</dbReference>
<evidence type="ECO:0000256" key="4">
    <source>
        <dbReference type="ARBA" id="ARBA00022603"/>
    </source>
</evidence>
<evidence type="ECO:0000256" key="3">
    <source>
        <dbReference type="ARBA" id="ARBA00022490"/>
    </source>
</evidence>
<dbReference type="KEGG" id="tee:Tel_06345"/>
<feature type="active site" evidence="7">
    <location>
        <position position="60"/>
    </location>
</feature>
<comment type="subcellular location">
    <subcellularLocation>
        <location evidence="1 7">Cytoplasm</location>
    </subcellularLocation>
</comment>
<keyword evidence="5 7" id="KW-0808">Transferase</keyword>
<evidence type="ECO:0000256" key="7">
    <source>
        <dbReference type="HAMAP-Rule" id="MF_00090"/>
    </source>
</evidence>
<protein>
    <recommendedName>
        <fullName evidence="7">Protein-L-isoaspartate O-methyltransferase</fullName>
        <ecNumber evidence="7">2.1.1.77</ecNumber>
    </recommendedName>
    <alternativeName>
        <fullName evidence="7">L-isoaspartyl protein carboxyl methyltransferase</fullName>
    </alternativeName>
    <alternativeName>
        <fullName evidence="7">Protein L-isoaspartyl methyltransferase</fullName>
    </alternativeName>
    <alternativeName>
        <fullName evidence="7">Protein-beta-aspartate methyltransferase</fullName>
        <shortName evidence="7">PIMT</shortName>
    </alternativeName>
</protein>
<dbReference type="Proteomes" id="UP000055136">
    <property type="component" value="Chromosome"/>
</dbReference>
<gene>
    <name evidence="7 8" type="primary">pcm</name>
    <name evidence="8" type="ORF">Tel_06345</name>
</gene>
<keyword evidence="4 7" id="KW-0489">Methyltransferase</keyword>
<dbReference type="EC" id="2.1.1.77" evidence="7"/>
<proteinExistence type="inferred from homology"/>
<dbReference type="GO" id="GO:0005737">
    <property type="term" value="C:cytoplasm"/>
    <property type="evidence" value="ECO:0007669"/>
    <property type="project" value="UniProtKB-SubCell"/>
</dbReference>
<sequence>MTSQRTRERLVSRLRESGIRNKKVLEVMLKTPRHVFVDEALGSRAYDDTALPIGFGQTISQPYIVARMTEILLETGLCDKVLEIGTGSGYQAAVLSQLVGQVYSVERIGALLTRARKRIRALNLYNVRMKTFDGHLGWRENAPYDAIILTAAPEEIPPELLAQLKHGGRLIAPVGVAGQQQLHLIMHTPSGYECSIIEDVSFVPLLPGNR</sequence>
<keyword evidence="3 7" id="KW-0963">Cytoplasm</keyword>
<name>A0A0S2TI05_9GAMM</name>
<dbReference type="STRING" id="1748243.Tel_06345"/>
<dbReference type="GO" id="GO:0004719">
    <property type="term" value="F:protein-L-isoaspartate (D-aspartate) O-methyltransferase activity"/>
    <property type="evidence" value="ECO:0007669"/>
    <property type="project" value="UniProtKB-UniRule"/>
</dbReference>
<dbReference type="NCBIfam" id="NF001453">
    <property type="entry name" value="PRK00312.1"/>
    <property type="match status" value="1"/>
</dbReference>
<dbReference type="Pfam" id="PF01135">
    <property type="entry name" value="PCMT"/>
    <property type="match status" value="1"/>
</dbReference>
<evidence type="ECO:0000256" key="5">
    <source>
        <dbReference type="ARBA" id="ARBA00022679"/>
    </source>
</evidence>